<organism evidence="1 2">
    <name type="scientific">Alteribacillus bidgolensis</name>
    <dbReference type="NCBI Taxonomy" id="930129"/>
    <lineage>
        <taxon>Bacteria</taxon>
        <taxon>Bacillati</taxon>
        <taxon>Bacillota</taxon>
        <taxon>Bacilli</taxon>
        <taxon>Bacillales</taxon>
        <taxon>Bacillaceae</taxon>
        <taxon>Alteribacillus</taxon>
    </lineage>
</organism>
<dbReference type="EMBL" id="FNDU01000006">
    <property type="protein sequence ID" value="SDI26195.1"/>
    <property type="molecule type" value="Genomic_DNA"/>
</dbReference>
<dbReference type="Proteomes" id="UP000199017">
    <property type="component" value="Unassembled WGS sequence"/>
</dbReference>
<sequence length="61" mass="7182">MDQELNMRFMEIAMKHVQEGRAFLNEKGIELDMHDLQPALEMLMSVMNEAYNMGYDDAKKE</sequence>
<dbReference type="RefSeq" id="WP_091584922.1">
    <property type="nucleotide sequence ID" value="NZ_FNDU01000006.1"/>
</dbReference>
<proteinExistence type="predicted"/>
<dbReference type="STRING" id="930129.SAMN05216352_10641"/>
<gene>
    <name evidence="1" type="ORF">SAMN05216352_10641</name>
</gene>
<dbReference type="InterPro" id="IPR024558">
    <property type="entry name" value="ComZ"/>
</dbReference>
<name>A0A1G8J4K7_9BACI</name>
<dbReference type="AlphaFoldDB" id="A0A1G8J4K7"/>
<evidence type="ECO:0000313" key="1">
    <source>
        <dbReference type="EMBL" id="SDI26195.1"/>
    </source>
</evidence>
<evidence type="ECO:0000313" key="2">
    <source>
        <dbReference type="Proteomes" id="UP000199017"/>
    </source>
</evidence>
<keyword evidence="2" id="KW-1185">Reference proteome</keyword>
<dbReference type="Pfam" id="PF10815">
    <property type="entry name" value="ComZ"/>
    <property type="match status" value="1"/>
</dbReference>
<reference evidence="1 2" key="1">
    <citation type="submission" date="2016-10" db="EMBL/GenBank/DDBJ databases">
        <authorList>
            <person name="de Groot N.N."/>
        </authorList>
    </citation>
    <scope>NUCLEOTIDE SEQUENCE [LARGE SCALE GENOMIC DNA]</scope>
    <source>
        <strain evidence="2">P4B,CCM 7963,CECT 7998,DSM 25260,IBRC-M 10614,KCTC 13821</strain>
    </source>
</reference>
<protein>
    <submittedName>
        <fullName evidence="1">Competence protein ComZ</fullName>
    </submittedName>
</protein>
<accession>A0A1G8J4K7</accession>
<dbReference type="OrthoDB" id="2887077at2"/>